<sequence>MKKVVAVLLVIFLIINFFSPTVFSTSKKTTYYDLWLSSKYEQTLYKTNSRVVYSRGKYKLTNYNHGYSFQFPKDFNFDIAKDKYYVRLFNKSCRIDLYHENLTNKNINTYIDDLTKSIRKNIIFSRYAKINNYNVRIIGYERKNKLFEGDLNYYHYYIINYKNKVLLIQLKTDLKNLSINKKTVDQIIKTINFNERKKVNNYNFDYRTVSGEINYLTNGYKLSIPKEKFVFGTFHEHSRDIDKLEKTLETRIGAQMFYKNINQPYDSYTEELVSKGKIPIVTFLMNTVPDSSESYVEKVIKGEFDNTLLTWVENVKKLNAPVLFRIGNEMNGEWTFWSLKYTYNDPDLYKLAFAHIVNLFKTNGCNNAYFVWNPNNKSIPNYIWNDAVLFYPGNKFVDIIGMTAYNFGNTKYSKFSYFDELYSDMYKTYLLNYPNKPMMIGEFASVSSGGDRPLFIKDMFEKIKTKYKNIKIVIWFNKNDGEYDFDLMNSDLSIKALKEGLKQDWIIKEPIQKN</sequence>
<name>A0A0R3K2S9_CALMK</name>
<comment type="caution">
    <text evidence="6">The sequence shown here is derived from an EMBL/GenBank/DDBJ whole genome shotgun (WGS) entry which is preliminary data.</text>
</comment>
<dbReference type="PANTHER" id="PTHR40079">
    <property type="entry name" value="MANNAN ENDO-1,4-BETA-MANNOSIDASE E-RELATED"/>
    <property type="match status" value="1"/>
</dbReference>
<dbReference type="GO" id="GO:0006080">
    <property type="term" value="P:substituted mannan metabolic process"/>
    <property type="evidence" value="ECO:0007669"/>
    <property type="project" value="InterPro"/>
</dbReference>
<dbReference type="EMBL" id="LKHP01000004">
    <property type="protein sequence ID" value="KRQ87301.1"/>
    <property type="molecule type" value="Genomic_DNA"/>
</dbReference>
<feature type="domain" description="GH26" evidence="5">
    <location>
        <begin position="207"/>
        <end position="497"/>
    </location>
</feature>
<gene>
    <name evidence="6" type="primary">celH</name>
    <name evidence="6" type="ORF">ABG79_01104</name>
</gene>
<evidence type="ECO:0000256" key="4">
    <source>
        <dbReference type="PROSITE-ProRule" id="PRU01100"/>
    </source>
</evidence>
<feature type="active site" description="Proton donor" evidence="4">
    <location>
        <position position="329"/>
    </location>
</feature>
<evidence type="ECO:0000313" key="7">
    <source>
        <dbReference type="Proteomes" id="UP000052015"/>
    </source>
</evidence>
<keyword evidence="2 4" id="KW-0378">Hydrolase</keyword>
<protein>
    <submittedName>
        <fullName evidence="6">Endoglucanase H</fullName>
        <ecNumber evidence="6">3.2.1.4</ecNumber>
    </submittedName>
</protein>
<dbReference type="Pfam" id="PF02156">
    <property type="entry name" value="Glyco_hydro_26"/>
    <property type="match status" value="1"/>
</dbReference>
<dbReference type="EC" id="3.2.1.4" evidence="6"/>
<dbReference type="Gene3D" id="3.20.20.80">
    <property type="entry name" value="Glycosidases"/>
    <property type="match status" value="1"/>
</dbReference>
<evidence type="ECO:0000259" key="5">
    <source>
        <dbReference type="PROSITE" id="PS51764"/>
    </source>
</evidence>
<evidence type="ECO:0000313" key="6">
    <source>
        <dbReference type="EMBL" id="KRQ87301.1"/>
    </source>
</evidence>
<dbReference type="AlphaFoldDB" id="A0A0R3K2S9"/>
<evidence type="ECO:0000256" key="1">
    <source>
        <dbReference type="ARBA" id="ARBA00007754"/>
    </source>
</evidence>
<organism evidence="6 7">
    <name type="scientific">Caloramator mitchellensis</name>
    <dbReference type="NCBI Taxonomy" id="908809"/>
    <lineage>
        <taxon>Bacteria</taxon>
        <taxon>Bacillati</taxon>
        <taxon>Bacillota</taxon>
        <taxon>Clostridia</taxon>
        <taxon>Eubacteriales</taxon>
        <taxon>Clostridiaceae</taxon>
        <taxon>Caloramator</taxon>
    </lineage>
</organism>
<dbReference type="InterPro" id="IPR022790">
    <property type="entry name" value="GH26_dom"/>
</dbReference>
<evidence type="ECO:0000256" key="2">
    <source>
        <dbReference type="ARBA" id="ARBA00022801"/>
    </source>
</evidence>
<dbReference type="InterPro" id="IPR017853">
    <property type="entry name" value="GH"/>
</dbReference>
<dbReference type="GO" id="GO:0008810">
    <property type="term" value="F:cellulase activity"/>
    <property type="evidence" value="ECO:0007669"/>
    <property type="project" value="UniProtKB-EC"/>
</dbReference>
<dbReference type="InterPro" id="IPR000805">
    <property type="entry name" value="Glyco_hydro_26"/>
</dbReference>
<comment type="similarity">
    <text evidence="1 4">Belongs to the glycosyl hydrolase 26 family.</text>
</comment>
<dbReference type="PANTHER" id="PTHR40079:SF4">
    <property type="entry name" value="GH26 DOMAIN-CONTAINING PROTEIN-RELATED"/>
    <property type="match status" value="1"/>
</dbReference>
<keyword evidence="3 4" id="KW-0326">Glycosidase</keyword>
<feature type="active site" description="Nucleophile" evidence="4">
    <location>
        <position position="442"/>
    </location>
</feature>
<dbReference type="GO" id="GO:0016985">
    <property type="term" value="F:mannan endo-1,4-beta-mannosidase activity"/>
    <property type="evidence" value="ECO:0007669"/>
    <property type="project" value="InterPro"/>
</dbReference>
<dbReference type="Proteomes" id="UP000052015">
    <property type="component" value="Unassembled WGS sequence"/>
</dbReference>
<evidence type="ECO:0000256" key="3">
    <source>
        <dbReference type="ARBA" id="ARBA00023295"/>
    </source>
</evidence>
<keyword evidence="7" id="KW-1185">Reference proteome</keyword>
<reference evidence="6 7" key="1">
    <citation type="submission" date="2015-09" db="EMBL/GenBank/DDBJ databases">
        <title>Draft genome sequence of a Caloramator mitchellensis, a moderate thermophile from the Great Artesian Basin of Australia.</title>
        <authorList>
            <person name="Patel B.K."/>
        </authorList>
    </citation>
    <scope>NUCLEOTIDE SEQUENCE [LARGE SCALE GENOMIC DNA]</scope>
    <source>
        <strain evidence="6 7">VF08</strain>
    </source>
</reference>
<dbReference type="RefSeq" id="WP_057977923.1">
    <property type="nucleotide sequence ID" value="NZ_LKHP01000004.1"/>
</dbReference>
<dbReference type="STRING" id="908809.ABG79_01104"/>
<accession>A0A0R3K2S9</accession>
<proteinExistence type="inferred from homology"/>
<dbReference type="SUPFAM" id="SSF51445">
    <property type="entry name" value="(Trans)glycosidases"/>
    <property type="match status" value="1"/>
</dbReference>
<dbReference type="OrthoDB" id="9802773at2"/>
<dbReference type="PROSITE" id="PS51764">
    <property type="entry name" value="GH26"/>
    <property type="match status" value="1"/>
</dbReference>